<dbReference type="KEGG" id="aori:SD37_39645"/>
<name>A0A193C9S2_AMYOR</name>
<protein>
    <submittedName>
        <fullName evidence="1">Uncharacterized protein</fullName>
    </submittedName>
</protein>
<evidence type="ECO:0000313" key="1">
    <source>
        <dbReference type="EMBL" id="ANN21103.1"/>
    </source>
</evidence>
<keyword evidence="2" id="KW-1185">Reference proteome</keyword>
<proteinExistence type="predicted"/>
<dbReference type="EMBL" id="CP016174">
    <property type="protein sequence ID" value="ANN21103.1"/>
    <property type="molecule type" value="Genomic_DNA"/>
</dbReference>
<dbReference type="Proteomes" id="UP000093695">
    <property type="component" value="Chromosome"/>
</dbReference>
<dbReference type="AlphaFoldDB" id="A0A193C9S2"/>
<reference evidence="1 2" key="1">
    <citation type="journal article" date="2015" name="Genome Announc.">
        <title>Draft Genome Sequence of Norvancomycin-Producing Strain Amycolatopsis orientalis CPCC200066.</title>
        <authorList>
            <person name="Lei X."/>
            <person name="Yuan F."/>
            <person name="Shi Y."/>
            <person name="Li X."/>
            <person name="Wang L."/>
            <person name="Hong B."/>
        </authorList>
    </citation>
    <scope>NUCLEOTIDE SEQUENCE [LARGE SCALE GENOMIC DNA]</scope>
    <source>
        <strain evidence="1 2">B-37</strain>
    </source>
</reference>
<organism evidence="1 2">
    <name type="scientific">Amycolatopsis orientalis</name>
    <name type="common">Nocardia orientalis</name>
    <dbReference type="NCBI Taxonomy" id="31958"/>
    <lineage>
        <taxon>Bacteria</taxon>
        <taxon>Bacillati</taxon>
        <taxon>Actinomycetota</taxon>
        <taxon>Actinomycetes</taxon>
        <taxon>Pseudonocardiales</taxon>
        <taxon>Pseudonocardiaceae</taxon>
        <taxon>Amycolatopsis</taxon>
    </lineage>
</organism>
<sequence length="136" mass="13813">MGVAEMSVDEPPCAVGVSAAGPHAPVERQLSIPALWAAAHHVPSGGGVGVLRARARSGRDGPPSCVSWVQFFASEAVGVGSSRTESVSVTHPAGIRRPGFRAVWIADDRESAVVGVGGGRSCVGLTTESTASLRLT</sequence>
<evidence type="ECO:0000313" key="2">
    <source>
        <dbReference type="Proteomes" id="UP000093695"/>
    </source>
</evidence>
<gene>
    <name evidence="1" type="ORF">SD37_39645</name>
</gene>
<accession>A0A193C9S2</accession>